<gene>
    <name evidence="2" type="ORF">CO657_32185</name>
</gene>
<proteinExistence type="predicted"/>
<evidence type="ECO:0000313" key="3">
    <source>
        <dbReference type="Proteomes" id="UP000220927"/>
    </source>
</evidence>
<feature type="signal peptide" evidence="1">
    <location>
        <begin position="1"/>
        <end position="23"/>
    </location>
</feature>
<dbReference type="AlphaFoldDB" id="A0AAE6C4F2"/>
<evidence type="ECO:0000313" key="2">
    <source>
        <dbReference type="EMBL" id="QAS82453.1"/>
    </source>
</evidence>
<dbReference type="RefSeq" id="WP_054183991.1">
    <property type="nucleotide sequence ID" value="NZ_CP035001.1"/>
</dbReference>
<accession>A0AAE6C4F2</accession>
<name>A0AAE6C4F2_9HYPH</name>
<geneLocation type="plasmid" evidence="3">
    <name>prapfh23c</name>
</geneLocation>
<organism evidence="2 3">
    <name type="scientific">Rhizobium acidisoli</name>
    <dbReference type="NCBI Taxonomy" id="1538158"/>
    <lineage>
        <taxon>Bacteria</taxon>
        <taxon>Pseudomonadati</taxon>
        <taxon>Pseudomonadota</taxon>
        <taxon>Alphaproteobacteria</taxon>
        <taxon>Hyphomicrobiales</taxon>
        <taxon>Rhizobiaceae</taxon>
        <taxon>Rhizobium/Agrobacterium group</taxon>
        <taxon>Rhizobium</taxon>
    </lineage>
</organism>
<dbReference type="EMBL" id="CP035001">
    <property type="protein sequence ID" value="QAS82453.1"/>
    <property type="molecule type" value="Genomic_DNA"/>
</dbReference>
<evidence type="ECO:0000256" key="1">
    <source>
        <dbReference type="SAM" id="SignalP"/>
    </source>
</evidence>
<evidence type="ECO:0008006" key="4">
    <source>
        <dbReference type="Google" id="ProtNLM"/>
    </source>
</evidence>
<protein>
    <recommendedName>
        <fullName evidence="4">Outer membrane protein beta-barrel domain-containing protein</fullName>
    </recommendedName>
</protein>
<keyword evidence="2" id="KW-0614">Plasmid</keyword>
<sequence length="263" mass="27835">MKSRLKRTLAAVAGCLLAGGAMAADIRSPMTPEVKQTTTESGWTFSFAPYLWMAGLSGDVAQFGLPEVHVDASFSEIFDHLDFGAMAIGEARYGPYSIVGDVMYTKISGQAGTPKGFLATDVELSSETFAGFLGAGYAVFEDSSARLDVVGGLRVWSVESELSFHGGILDGRSRTDSATWVDGLVGFKGTYAITPEVYLTGWGLVGAGGADLDWDVAAAIGYRFADNVSAVAGYRALGVDYSNDDFVFDVVQQGPMLGLVIHF</sequence>
<dbReference type="KEGG" id="rad:CO657_32185"/>
<reference evidence="2 3" key="1">
    <citation type="submission" date="2019-01" db="EMBL/GenBank/DDBJ databases">
        <title>Genomic insights into the origins and evolution of symbiotic genes in the Phaseolus vulgaris microsymbionts.</title>
        <authorList>
            <person name="Tong W."/>
        </authorList>
    </citation>
    <scope>NUCLEOTIDE SEQUENCE [LARGE SCALE GENOMIC DNA]</scope>
    <source>
        <strain evidence="2 3">FH23</strain>
        <plasmid evidence="3">prapfh23c</plasmid>
    </source>
</reference>
<keyword evidence="3" id="KW-1185">Reference proteome</keyword>
<dbReference type="Proteomes" id="UP000220927">
    <property type="component" value="Plasmid pRapFH23c"/>
</dbReference>
<feature type="chain" id="PRO_5042079703" description="Outer membrane protein beta-barrel domain-containing protein" evidence="1">
    <location>
        <begin position="24"/>
        <end position="263"/>
    </location>
</feature>
<keyword evidence="1" id="KW-0732">Signal</keyword>